<dbReference type="AlphaFoldDB" id="A0A1U7HZ17"/>
<evidence type="ECO:0000313" key="3">
    <source>
        <dbReference type="Proteomes" id="UP000185984"/>
    </source>
</evidence>
<evidence type="ECO:0000259" key="1">
    <source>
        <dbReference type="Pfam" id="PF07862"/>
    </source>
</evidence>
<dbReference type="Proteomes" id="UP000185984">
    <property type="component" value="Unassembled WGS sequence"/>
</dbReference>
<dbReference type="InterPro" id="IPR022516">
    <property type="entry name" value="CHP03798_Ocin"/>
</dbReference>
<dbReference type="Pfam" id="PF07862">
    <property type="entry name" value="Nif11"/>
    <property type="match status" value="1"/>
</dbReference>
<dbReference type="NCBIfam" id="TIGR03798">
    <property type="entry name" value="leader_Nif11"/>
    <property type="match status" value="1"/>
</dbReference>
<reference evidence="2 3" key="1">
    <citation type="submission" date="2016-11" db="EMBL/GenBank/DDBJ databases">
        <title>Draft Genome Sequences of Nine Cyanobacterial Strains from Diverse Habitats.</title>
        <authorList>
            <person name="Zhu T."/>
            <person name="Hou S."/>
            <person name="Lu X."/>
            <person name="Hess W.R."/>
        </authorList>
    </citation>
    <scope>NUCLEOTIDE SEQUENCE [LARGE SCALE GENOMIC DNA]</scope>
    <source>
        <strain evidence="2 3">5.2 s.c.1</strain>
    </source>
</reference>
<comment type="caution">
    <text evidence="2">The sequence shown here is derived from an EMBL/GenBank/DDBJ whole genome shotgun (WGS) entry which is preliminary data.</text>
</comment>
<feature type="domain" description="Nif11" evidence="1">
    <location>
        <begin position="1"/>
        <end position="48"/>
    </location>
</feature>
<name>A0A1U7HZ17_9CHRO</name>
<protein>
    <submittedName>
        <fullName evidence="2">Nif11-like leader peptide family natural product</fullName>
    </submittedName>
</protein>
<accession>A0A1U7HZ17</accession>
<dbReference type="InterPro" id="IPR012903">
    <property type="entry name" value="Nif11"/>
</dbReference>
<keyword evidence="3" id="KW-1185">Reference proteome</keyword>
<dbReference type="RefSeq" id="WP_073548012.1">
    <property type="nucleotide sequence ID" value="NZ_CAWMVK010000012.1"/>
</dbReference>
<evidence type="ECO:0000313" key="2">
    <source>
        <dbReference type="EMBL" id="OKH28856.1"/>
    </source>
</evidence>
<dbReference type="EMBL" id="MRCC01000002">
    <property type="protein sequence ID" value="OKH28856.1"/>
    <property type="molecule type" value="Genomic_DNA"/>
</dbReference>
<organism evidence="2 3">
    <name type="scientific">Chroogloeocystis siderophila 5.2 s.c.1</name>
    <dbReference type="NCBI Taxonomy" id="247279"/>
    <lineage>
        <taxon>Bacteria</taxon>
        <taxon>Bacillati</taxon>
        <taxon>Cyanobacteriota</taxon>
        <taxon>Cyanophyceae</taxon>
        <taxon>Oscillatoriophycideae</taxon>
        <taxon>Chroococcales</taxon>
        <taxon>Chroococcaceae</taxon>
        <taxon>Chroogloeocystis</taxon>
    </lineage>
</organism>
<dbReference type="OrthoDB" id="1121904at2"/>
<gene>
    <name evidence="2" type="ORF">NIES1031_02875</name>
</gene>
<proteinExistence type="predicted"/>
<sequence length="77" mass="8637">MAQETAARFFKAVQQDHALQERLKATSDPEAFIKIAAQRGYNFTLEDLDQAISQLSPEEFAAVINPGVSPRRHIVPR</sequence>